<dbReference type="RefSeq" id="WP_185798054.1">
    <property type="nucleotide sequence ID" value="NZ_JACLQD010000003.1"/>
</dbReference>
<proteinExistence type="predicted"/>
<feature type="signal peptide" evidence="5">
    <location>
        <begin position="1"/>
        <end position="28"/>
    </location>
</feature>
<dbReference type="InterPro" id="IPR036737">
    <property type="entry name" value="OmpA-like_sf"/>
</dbReference>
<keyword evidence="5" id="KW-0732">Signal</keyword>
<dbReference type="PANTHER" id="PTHR30329:SF21">
    <property type="entry name" value="LIPOPROTEIN YIAD-RELATED"/>
    <property type="match status" value="1"/>
</dbReference>
<keyword evidence="8" id="KW-1185">Reference proteome</keyword>
<dbReference type="AlphaFoldDB" id="A0A842IA19"/>
<organism evidence="7 8">
    <name type="scientific">Paragemmobacter straminiformis</name>
    <dbReference type="NCBI Taxonomy" id="2045119"/>
    <lineage>
        <taxon>Bacteria</taxon>
        <taxon>Pseudomonadati</taxon>
        <taxon>Pseudomonadota</taxon>
        <taxon>Alphaproteobacteria</taxon>
        <taxon>Rhodobacterales</taxon>
        <taxon>Paracoccaceae</taxon>
        <taxon>Paragemmobacter</taxon>
    </lineage>
</organism>
<evidence type="ECO:0000256" key="4">
    <source>
        <dbReference type="PROSITE-ProRule" id="PRU00473"/>
    </source>
</evidence>
<protein>
    <submittedName>
        <fullName evidence="7">OmpA family protein</fullName>
    </submittedName>
</protein>
<dbReference type="PANTHER" id="PTHR30329">
    <property type="entry name" value="STATOR ELEMENT OF FLAGELLAR MOTOR COMPLEX"/>
    <property type="match status" value="1"/>
</dbReference>
<feature type="chain" id="PRO_5032540504" evidence="5">
    <location>
        <begin position="29"/>
        <end position="204"/>
    </location>
</feature>
<evidence type="ECO:0000256" key="3">
    <source>
        <dbReference type="ARBA" id="ARBA00023237"/>
    </source>
</evidence>
<dbReference type="PRINTS" id="PR01021">
    <property type="entry name" value="OMPADOMAIN"/>
</dbReference>
<reference evidence="7 8" key="1">
    <citation type="journal article" date="2017" name="Int. J. Syst. Evol. Microbiol.">
        <title>Gemmobacter straminiformis sp. nov., isolated from an artificial fountain.</title>
        <authorList>
            <person name="Kang J.Y."/>
            <person name="Kim M.J."/>
            <person name="Chun J."/>
            <person name="Son K.P."/>
            <person name="Jahng K.Y."/>
        </authorList>
    </citation>
    <scope>NUCLEOTIDE SEQUENCE [LARGE SCALE GENOMIC DNA]</scope>
    <source>
        <strain evidence="7 8">CAM-8</strain>
    </source>
</reference>
<evidence type="ECO:0000256" key="2">
    <source>
        <dbReference type="ARBA" id="ARBA00023136"/>
    </source>
</evidence>
<dbReference type="Proteomes" id="UP000555411">
    <property type="component" value="Unassembled WGS sequence"/>
</dbReference>
<dbReference type="Gene3D" id="3.30.1330.60">
    <property type="entry name" value="OmpA-like domain"/>
    <property type="match status" value="1"/>
</dbReference>
<evidence type="ECO:0000256" key="5">
    <source>
        <dbReference type="SAM" id="SignalP"/>
    </source>
</evidence>
<accession>A0A842IA19</accession>
<keyword evidence="2 4" id="KW-0472">Membrane</keyword>
<dbReference type="InterPro" id="IPR006664">
    <property type="entry name" value="OMP_bac"/>
</dbReference>
<evidence type="ECO:0000256" key="1">
    <source>
        <dbReference type="ARBA" id="ARBA00004442"/>
    </source>
</evidence>
<feature type="domain" description="OmpA-like" evidence="6">
    <location>
        <begin position="90"/>
        <end position="204"/>
    </location>
</feature>
<dbReference type="Pfam" id="PF00691">
    <property type="entry name" value="OmpA"/>
    <property type="match status" value="1"/>
</dbReference>
<evidence type="ECO:0000259" key="6">
    <source>
        <dbReference type="PROSITE" id="PS51123"/>
    </source>
</evidence>
<dbReference type="InterPro" id="IPR050330">
    <property type="entry name" value="Bact_OuterMem_StrucFunc"/>
</dbReference>
<dbReference type="InterPro" id="IPR006665">
    <property type="entry name" value="OmpA-like"/>
</dbReference>
<name>A0A842IA19_9RHOB</name>
<dbReference type="GO" id="GO:0009279">
    <property type="term" value="C:cell outer membrane"/>
    <property type="evidence" value="ECO:0007669"/>
    <property type="project" value="UniProtKB-SubCell"/>
</dbReference>
<dbReference type="SUPFAM" id="SSF103088">
    <property type="entry name" value="OmpA-like"/>
    <property type="match status" value="1"/>
</dbReference>
<keyword evidence="3" id="KW-0998">Cell outer membrane</keyword>
<comment type="subcellular location">
    <subcellularLocation>
        <location evidence="1">Cell outer membrane</location>
    </subcellularLocation>
</comment>
<sequence length="204" mass="21603">MTLRSRIFATLLALALPLVSLPAAPVLAQDASGMTAEELEALFKKQKTRGLVLAPAGEPAAAAPAAADATAATTETAAAPAAEAATTYVENDSDTAVNIQIKFDFDSAALRDDQKPKLGALCTVMQTNADWVFRIVGHTDAAGTADYNNRLSLLRAQEVARYISTSCSVSMDRLQAIGVGKDHLANEADPRSEENRRVEFQLLS</sequence>
<dbReference type="PROSITE" id="PS51123">
    <property type="entry name" value="OMPA_2"/>
    <property type="match status" value="1"/>
</dbReference>
<comment type="caution">
    <text evidence="7">The sequence shown here is derived from an EMBL/GenBank/DDBJ whole genome shotgun (WGS) entry which is preliminary data.</text>
</comment>
<dbReference type="CDD" id="cd07185">
    <property type="entry name" value="OmpA_C-like"/>
    <property type="match status" value="1"/>
</dbReference>
<evidence type="ECO:0000313" key="7">
    <source>
        <dbReference type="EMBL" id="MBC2836456.1"/>
    </source>
</evidence>
<gene>
    <name evidence="7" type="ORF">H7F16_13130</name>
</gene>
<dbReference type="EMBL" id="JACLQD010000003">
    <property type="protein sequence ID" value="MBC2836456.1"/>
    <property type="molecule type" value="Genomic_DNA"/>
</dbReference>
<evidence type="ECO:0000313" key="8">
    <source>
        <dbReference type="Proteomes" id="UP000555411"/>
    </source>
</evidence>